<feature type="domain" description="Response regulatory" evidence="2">
    <location>
        <begin position="4"/>
        <end position="122"/>
    </location>
</feature>
<dbReference type="SUPFAM" id="SSF141868">
    <property type="entry name" value="EAL domain-like"/>
    <property type="match status" value="1"/>
</dbReference>
<proteinExistence type="predicted"/>
<evidence type="ECO:0000259" key="4">
    <source>
        <dbReference type="PROSITE" id="PS50883"/>
    </source>
</evidence>
<sequence>MQARVVIVDDQAINLRIYAQYIAQMGPGFKAICFSNPHEALEWLASEHVELLVVDYKMPEMNGAEFIRKLRISSANNDVPAIIITARKDRECRLAALDAGANDFLQSPVNFEEFRKRIIALLGRRNNQILQKKKEFNSDNIYNEQLDNRTKSTLEQIIDTAPIIINATDFDGNCLFMNAYHASFYNKHPDDLVGKYYRELLPPLVAQRDAKRDSIVFATQQEIPPYEEKIPVNGVDLTFHYTKSPLLNHDGVTIGVLTTGVDITARKFAEDHHAHLAMHDLLTGLPNRSLLGDKLSQSLEEYNEKGIKSALLLLDLDRFKSVNDTKGHQFGDALLCEVAERLCSLGWANHLVSRIGGDEFAIIANGINDIQEITQFCKKLLGQMERPFLIDDVEVIIGASIGVVIIGQDSNCPDDLLRLADLAMYDAKANGRNRFSFYSNELNQVAQRNARIHSDMRAALIDKQFRLEFQPIMDSATKKWAGLEALLRWDHPEFGLVRPDEFIEIANETGLINEIGDWVLDECCKNISRLSNIMDNPPKISVNVSPRQFEYSDICTKIINLIDKYKINPNLFVIEITEELLLNHPKRVATALEKLRAMGIGISIDDFGTGYSSLQYLRDLPATCLKIDKAFVNQIEQSETDRAIIATIVHLAHAFNMKVVAEGVETKAQADLLAASGCNELQGYFLSIPQPMDKLIPNLLADEGRLAAAS</sequence>
<dbReference type="Gene3D" id="3.30.70.270">
    <property type="match status" value="1"/>
</dbReference>
<dbReference type="EMBL" id="CP018154">
    <property type="protein sequence ID" value="APG62568.1"/>
    <property type="molecule type" value="Genomic_DNA"/>
</dbReference>
<protein>
    <recommendedName>
        <fullName evidence="8">EAL domain-containing protein</fullName>
    </recommendedName>
</protein>
<dbReference type="SMART" id="SM00448">
    <property type="entry name" value="REC"/>
    <property type="match status" value="1"/>
</dbReference>
<keyword evidence="7" id="KW-1185">Reference proteome</keyword>
<feature type="domain" description="PAS" evidence="3">
    <location>
        <begin position="150"/>
        <end position="203"/>
    </location>
</feature>
<dbReference type="InterPro" id="IPR000014">
    <property type="entry name" value="PAS"/>
</dbReference>
<evidence type="ECO:0000313" key="7">
    <source>
        <dbReference type="Proteomes" id="UP000242561"/>
    </source>
</evidence>
<dbReference type="Proteomes" id="UP000242561">
    <property type="component" value="Chromosome"/>
</dbReference>
<evidence type="ECO:0000313" key="6">
    <source>
        <dbReference type="EMBL" id="APG62568.1"/>
    </source>
</evidence>
<dbReference type="CDD" id="cd01948">
    <property type="entry name" value="EAL"/>
    <property type="match status" value="1"/>
</dbReference>
<dbReference type="STRING" id="1913578.LPB140_06970"/>
<dbReference type="Pfam" id="PF00072">
    <property type="entry name" value="Response_reg"/>
    <property type="match status" value="1"/>
</dbReference>
<name>A0A1L3JBR5_9SPHN</name>
<feature type="domain" description="EAL" evidence="4">
    <location>
        <begin position="449"/>
        <end position="703"/>
    </location>
</feature>
<evidence type="ECO:0008006" key="8">
    <source>
        <dbReference type="Google" id="ProtNLM"/>
    </source>
</evidence>
<dbReference type="InterPro" id="IPR001633">
    <property type="entry name" value="EAL_dom"/>
</dbReference>
<evidence type="ECO:0000259" key="3">
    <source>
        <dbReference type="PROSITE" id="PS50112"/>
    </source>
</evidence>
<dbReference type="AlphaFoldDB" id="A0A1L3JBR5"/>
<organism evidence="6 7">
    <name type="scientific">Sphingorhabdus lutea</name>
    <dbReference type="NCBI Taxonomy" id="1913578"/>
    <lineage>
        <taxon>Bacteria</taxon>
        <taxon>Pseudomonadati</taxon>
        <taxon>Pseudomonadota</taxon>
        <taxon>Alphaproteobacteria</taxon>
        <taxon>Sphingomonadales</taxon>
        <taxon>Sphingomonadaceae</taxon>
        <taxon>Sphingorhabdus</taxon>
    </lineage>
</organism>
<dbReference type="PROSITE" id="PS50112">
    <property type="entry name" value="PAS"/>
    <property type="match status" value="1"/>
</dbReference>
<dbReference type="Gene3D" id="3.20.20.450">
    <property type="entry name" value="EAL domain"/>
    <property type="match status" value="1"/>
</dbReference>
<dbReference type="PROSITE" id="PS50110">
    <property type="entry name" value="RESPONSE_REGULATORY"/>
    <property type="match status" value="1"/>
</dbReference>
<dbReference type="InterPro" id="IPR052155">
    <property type="entry name" value="Biofilm_reg_signaling"/>
</dbReference>
<dbReference type="PANTHER" id="PTHR44757:SF2">
    <property type="entry name" value="BIOFILM ARCHITECTURE MAINTENANCE PROTEIN MBAA"/>
    <property type="match status" value="1"/>
</dbReference>
<accession>A0A1L3JBR5</accession>
<evidence type="ECO:0000256" key="1">
    <source>
        <dbReference type="PROSITE-ProRule" id="PRU00169"/>
    </source>
</evidence>
<dbReference type="RefSeq" id="WP_072559219.1">
    <property type="nucleotide sequence ID" value="NZ_CP018154.1"/>
</dbReference>
<dbReference type="InterPro" id="IPR011006">
    <property type="entry name" value="CheY-like_superfamily"/>
</dbReference>
<dbReference type="InterPro" id="IPR035919">
    <property type="entry name" value="EAL_sf"/>
</dbReference>
<dbReference type="Pfam" id="PF00563">
    <property type="entry name" value="EAL"/>
    <property type="match status" value="1"/>
</dbReference>
<dbReference type="SMART" id="SM00052">
    <property type="entry name" value="EAL"/>
    <property type="match status" value="1"/>
</dbReference>
<dbReference type="InterPro" id="IPR013656">
    <property type="entry name" value="PAS_4"/>
</dbReference>
<feature type="domain" description="GGDEF" evidence="5">
    <location>
        <begin position="307"/>
        <end position="440"/>
    </location>
</feature>
<dbReference type="CDD" id="cd01949">
    <property type="entry name" value="GGDEF"/>
    <property type="match status" value="1"/>
</dbReference>
<keyword evidence="1" id="KW-0597">Phosphoprotein</keyword>
<dbReference type="InterPro" id="IPR043128">
    <property type="entry name" value="Rev_trsase/Diguanyl_cyclase"/>
</dbReference>
<dbReference type="NCBIfam" id="TIGR00229">
    <property type="entry name" value="sensory_box"/>
    <property type="match status" value="1"/>
</dbReference>
<dbReference type="InterPro" id="IPR029787">
    <property type="entry name" value="Nucleotide_cyclase"/>
</dbReference>
<dbReference type="NCBIfam" id="TIGR00254">
    <property type="entry name" value="GGDEF"/>
    <property type="match status" value="1"/>
</dbReference>
<dbReference type="Pfam" id="PF08448">
    <property type="entry name" value="PAS_4"/>
    <property type="match status" value="1"/>
</dbReference>
<dbReference type="SMART" id="SM00267">
    <property type="entry name" value="GGDEF"/>
    <property type="match status" value="1"/>
</dbReference>
<dbReference type="Gene3D" id="3.30.450.20">
    <property type="entry name" value="PAS domain"/>
    <property type="match status" value="1"/>
</dbReference>
<dbReference type="KEGG" id="sphl:LPB140_06970"/>
<dbReference type="SUPFAM" id="SSF52172">
    <property type="entry name" value="CheY-like"/>
    <property type="match status" value="1"/>
</dbReference>
<dbReference type="SUPFAM" id="SSF55073">
    <property type="entry name" value="Nucleotide cyclase"/>
    <property type="match status" value="1"/>
</dbReference>
<feature type="modified residue" description="4-aspartylphosphate" evidence="1">
    <location>
        <position position="55"/>
    </location>
</feature>
<gene>
    <name evidence="6" type="ORF">LPB140_06970</name>
</gene>
<dbReference type="PROSITE" id="PS50887">
    <property type="entry name" value="GGDEF"/>
    <property type="match status" value="1"/>
</dbReference>
<dbReference type="SUPFAM" id="SSF55785">
    <property type="entry name" value="PYP-like sensor domain (PAS domain)"/>
    <property type="match status" value="1"/>
</dbReference>
<dbReference type="PANTHER" id="PTHR44757">
    <property type="entry name" value="DIGUANYLATE CYCLASE DGCP"/>
    <property type="match status" value="1"/>
</dbReference>
<evidence type="ECO:0000259" key="5">
    <source>
        <dbReference type="PROSITE" id="PS50887"/>
    </source>
</evidence>
<dbReference type="PROSITE" id="PS50883">
    <property type="entry name" value="EAL"/>
    <property type="match status" value="1"/>
</dbReference>
<dbReference type="Pfam" id="PF00990">
    <property type="entry name" value="GGDEF"/>
    <property type="match status" value="1"/>
</dbReference>
<dbReference type="InterPro" id="IPR001789">
    <property type="entry name" value="Sig_transdc_resp-reg_receiver"/>
</dbReference>
<dbReference type="OrthoDB" id="9814202at2"/>
<evidence type="ECO:0000259" key="2">
    <source>
        <dbReference type="PROSITE" id="PS50110"/>
    </source>
</evidence>
<dbReference type="Gene3D" id="3.40.50.2300">
    <property type="match status" value="1"/>
</dbReference>
<dbReference type="InterPro" id="IPR035965">
    <property type="entry name" value="PAS-like_dom_sf"/>
</dbReference>
<dbReference type="GO" id="GO:0000160">
    <property type="term" value="P:phosphorelay signal transduction system"/>
    <property type="evidence" value="ECO:0007669"/>
    <property type="project" value="InterPro"/>
</dbReference>
<dbReference type="InterPro" id="IPR000160">
    <property type="entry name" value="GGDEF_dom"/>
</dbReference>
<reference evidence="6 7" key="1">
    <citation type="submission" date="2016-11" db="EMBL/GenBank/DDBJ databases">
        <title>Sphingorhabdus sp. LPB0140, isolated from marine environment.</title>
        <authorList>
            <person name="Kim E."/>
            <person name="Yi H."/>
        </authorList>
    </citation>
    <scope>NUCLEOTIDE SEQUENCE [LARGE SCALE GENOMIC DNA]</scope>
    <source>
        <strain evidence="6 7">LPB0140</strain>
    </source>
</reference>